<accession>A0A210QPJ3</accession>
<keyword evidence="2" id="KW-1015">Disulfide bond</keyword>
<keyword evidence="6" id="KW-1185">Reference proteome</keyword>
<dbReference type="GO" id="GO:0005518">
    <property type="term" value="F:collagen binding"/>
    <property type="evidence" value="ECO:0007669"/>
    <property type="project" value="TreeGrafter"/>
</dbReference>
<dbReference type="STRING" id="6573.A0A210QPJ3"/>
<reference evidence="5 6" key="1">
    <citation type="journal article" date="2017" name="Nat. Ecol. Evol.">
        <title>Scallop genome provides insights into evolution of bilaterian karyotype and development.</title>
        <authorList>
            <person name="Wang S."/>
            <person name="Zhang J."/>
            <person name="Jiao W."/>
            <person name="Li J."/>
            <person name="Xun X."/>
            <person name="Sun Y."/>
            <person name="Guo X."/>
            <person name="Huan P."/>
            <person name="Dong B."/>
            <person name="Zhang L."/>
            <person name="Hu X."/>
            <person name="Sun X."/>
            <person name="Wang J."/>
            <person name="Zhao C."/>
            <person name="Wang Y."/>
            <person name="Wang D."/>
            <person name="Huang X."/>
            <person name="Wang R."/>
            <person name="Lv J."/>
            <person name="Li Y."/>
            <person name="Zhang Z."/>
            <person name="Liu B."/>
            <person name="Lu W."/>
            <person name="Hui Y."/>
            <person name="Liang J."/>
            <person name="Zhou Z."/>
            <person name="Hou R."/>
            <person name="Li X."/>
            <person name="Liu Y."/>
            <person name="Li H."/>
            <person name="Ning X."/>
            <person name="Lin Y."/>
            <person name="Zhao L."/>
            <person name="Xing Q."/>
            <person name="Dou J."/>
            <person name="Li Y."/>
            <person name="Mao J."/>
            <person name="Guo H."/>
            <person name="Dou H."/>
            <person name="Li T."/>
            <person name="Mu C."/>
            <person name="Jiang W."/>
            <person name="Fu Q."/>
            <person name="Fu X."/>
            <person name="Miao Y."/>
            <person name="Liu J."/>
            <person name="Yu Q."/>
            <person name="Li R."/>
            <person name="Liao H."/>
            <person name="Li X."/>
            <person name="Kong Y."/>
            <person name="Jiang Z."/>
            <person name="Chourrout D."/>
            <person name="Li R."/>
            <person name="Bao Z."/>
        </authorList>
    </citation>
    <scope>NUCLEOTIDE SEQUENCE [LARGE SCALE GENOMIC DNA]</scope>
    <source>
        <strain evidence="5 6">PY_sf001</strain>
    </source>
</reference>
<sequence length="211" mass="23678">MTGSVNTATLLPYHVCRGFFCPWGGTCKVNQTTSQPYCECMRECPTQGRTSIVCGTNGVTYVSKCWLQKSSCERRIRVRVRHEEKCADMKLPEPCAGFVCEPPKVCQLGNERRPVCRCAETCPDTLELVCGSDGATYSNICRLEMEACRTMRDIRLHHSGKCQAVSGPNVNIVVQDEVEAYQGKKNVQYNHVKFPWQQTYFSASCLLAGRK</sequence>
<dbReference type="PROSITE" id="PS51465">
    <property type="entry name" value="KAZAL_2"/>
    <property type="match status" value="2"/>
</dbReference>
<dbReference type="EMBL" id="NEDP02002507">
    <property type="protein sequence ID" value="OWF50645.1"/>
    <property type="molecule type" value="Genomic_DNA"/>
</dbReference>
<name>A0A210QPJ3_MIZYE</name>
<evidence type="ECO:0000259" key="4">
    <source>
        <dbReference type="PROSITE" id="PS51465"/>
    </source>
</evidence>
<feature type="domain" description="Kazal-like" evidence="4">
    <location>
        <begin position="39"/>
        <end position="88"/>
    </location>
</feature>
<dbReference type="InterPro" id="IPR036058">
    <property type="entry name" value="Kazal_dom_sf"/>
</dbReference>
<dbReference type="CDD" id="cd00104">
    <property type="entry name" value="KAZAL_FS"/>
    <property type="match status" value="2"/>
</dbReference>
<dbReference type="GO" id="GO:0050840">
    <property type="term" value="F:extracellular matrix binding"/>
    <property type="evidence" value="ECO:0007669"/>
    <property type="project" value="TreeGrafter"/>
</dbReference>
<dbReference type="SMART" id="SM00274">
    <property type="entry name" value="FOLN"/>
    <property type="match status" value="2"/>
</dbReference>
<evidence type="ECO:0000256" key="1">
    <source>
        <dbReference type="ARBA" id="ARBA00022729"/>
    </source>
</evidence>
<dbReference type="GO" id="GO:0005615">
    <property type="term" value="C:extracellular space"/>
    <property type="evidence" value="ECO:0007669"/>
    <property type="project" value="TreeGrafter"/>
</dbReference>
<feature type="domain" description="Kazal-like" evidence="4">
    <location>
        <begin position="110"/>
        <end position="164"/>
    </location>
</feature>
<dbReference type="AlphaFoldDB" id="A0A210QPJ3"/>
<dbReference type="Gene3D" id="3.30.60.30">
    <property type="match status" value="2"/>
</dbReference>
<dbReference type="InterPro" id="IPR003645">
    <property type="entry name" value="Fol_N"/>
</dbReference>
<dbReference type="PANTHER" id="PTHR13866:SF14">
    <property type="entry name" value="BM-40"/>
    <property type="match status" value="1"/>
</dbReference>
<dbReference type="Pfam" id="PF07648">
    <property type="entry name" value="Kazal_2"/>
    <property type="match status" value="2"/>
</dbReference>
<evidence type="ECO:0000313" key="6">
    <source>
        <dbReference type="Proteomes" id="UP000242188"/>
    </source>
</evidence>
<dbReference type="OrthoDB" id="88853at2759"/>
<proteinExistence type="predicted"/>
<gene>
    <name evidence="5" type="ORF">KP79_PYT00845</name>
</gene>
<dbReference type="SMART" id="SM00280">
    <property type="entry name" value="KAZAL"/>
    <property type="match status" value="2"/>
</dbReference>
<evidence type="ECO:0000256" key="2">
    <source>
        <dbReference type="ARBA" id="ARBA00023157"/>
    </source>
</evidence>
<keyword evidence="3" id="KW-0325">Glycoprotein</keyword>
<evidence type="ECO:0000313" key="5">
    <source>
        <dbReference type="EMBL" id="OWF50645.1"/>
    </source>
</evidence>
<dbReference type="GO" id="GO:0005509">
    <property type="term" value="F:calcium ion binding"/>
    <property type="evidence" value="ECO:0007669"/>
    <property type="project" value="TreeGrafter"/>
</dbReference>
<dbReference type="PANTHER" id="PTHR13866">
    <property type="entry name" value="SPARC OSTEONECTIN"/>
    <property type="match status" value="1"/>
</dbReference>
<protein>
    <submittedName>
        <fullName evidence="5">Follistatin</fullName>
    </submittedName>
</protein>
<dbReference type="Proteomes" id="UP000242188">
    <property type="component" value="Unassembled WGS sequence"/>
</dbReference>
<dbReference type="SUPFAM" id="SSF100895">
    <property type="entry name" value="Kazal-type serine protease inhibitors"/>
    <property type="match status" value="2"/>
</dbReference>
<organism evidence="5 6">
    <name type="scientific">Mizuhopecten yessoensis</name>
    <name type="common">Japanese scallop</name>
    <name type="synonym">Patinopecten yessoensis</name>
    <dbReference type="NCBI Taxonomy" id="6573"/>
    <lineage>
        <taxon>Eukaryota</taxon>
        <taxon>Metazoa</taxon>
        <taxon>Spiralia</taxon>
        <taxon>Lophotrochozoa</taxon>
        <taxon>Mollusca</taxon>
        <taxon>Bivalvia</taxon>
        <taxon>Autobranchia</taxon>
        <taxon>Pteriomorphia</taxon>
        <taxon>Pectinida</taxon>
        <taxon>Pectinoidea</taxon>
        <taxon>Pectinidae</taxon>
        <taxon>Mizuhopecten</taxon>
    </lineage>
</organism>
<comment type="caution">
    <text evidence="5">The sequence shown here is derived from an EMBL/GenBank/DDBJ whole genome shotgun (WGS) entry which is preliminary data.</text>
</comment>
<keyword evidence="1" id="KW-0732">Signal</keyword>
<dbReference type="InterPro" id="IPR002350">
    <property type="entry name" value="Kazal_dom"/>
</dbReference>
<evidence type="ECO:0000256" key="3">
    <source>
        <dbReference type="ARBA" id="ARBA00023180"/>
    </source>
</evidence>